<proteinExistence type="predicted"/>
<feature type="compositionally biased region" description="Basic and acidic residues" evidence="1">
    <location>
        <begin position="741"/>
        <end position="753"/>
    </location>
</feature>
<feature type="region of interest" description="Disordered" evidence="1">
    <location>
        <begin position="818"/>
        <end position="842"/>
    </location>
</feature>
<feature type="compositionally biased region" description="Low complexity" evidence="1">
    <location>
        <begin position="627"/>
        <end position="638"/>
    </location>
</feature>
<feature type="compositionally biased region" description="Low complexity" evidence="1">
    <location>
        <begin position="226"/>
        <end position="236"/>
    </location>
</feature>
<accession>A0A2S5BBU9</accession>
<feature type="compositionally biased region" description="Low complexity" evidence="1">
    <location>
        <begin position="83"/>
        <end position="112"/>
    </location>
</feature>
<feature type="region of interest" description="Disordered" evidence="1">
    <location>
        <begin position="927"/>
        <end position="961"/>
    </location>
</feature>
<feature type="region of interest" description="Disordered" evidence="1">
    <location>
        <begin position="1001"/>
        <end position="1103"/>
    </location>
</feature>
<dbReference type="InterPro" id="IPR012340">
    <property type="entry name" value="NA-bd_OB-fold"/>
</dbReference>
<feature type="compositionally biased region" description="Polar residues" evidence="1">
    <location>
        <begin position="1180"/>
        <end position="1197"/>
    </location>
</feature>
<feature type="region of interest" description="Disordered" evidence="1">
    <location>
        <begin position="609"/>
        <end position="638"/>
    </location>
</feature>
<dbReference type="Proteomes" id="UP000237144">
    <property type="component" value="Unassembled WGS sequence"/>
</dbReference>
<evidence type="ECO:0000256" key="1">
    <source>
        <dbReference type="SAM" id="MobiDB-lite"/>
    </source>
</evidence>
<protein>
    <submittedName>
        <fullName evidence="2">Uncharacterized protein</fullName>
    </submittedName>
</protein>
<feature type="compositionally biased region" description="Basic residues" evidence="1">
    <location>
        <begin position="1"/>
        <end position="10"/>
    </location>
</feature>
<dbReference type="Gene3D" id="2.40.50.140">
    <property type="entry name" value="Nucleic acid-binding proteins"/>
    <property type="match status" value="1"/>
</dbReference>
<evidence type="ECO:0000313" key="3">
    <source>
        <dbReference type="Proteomes" id="UP000237144"/>
    </source>
</evidence>
<evidence type="ECO:0000313" key="2">
    <source>
        <dbReference type="EMBL" id="POY74237.1"/>
    </source>
</evidence>
<sequence>MTQTRLRSHSIRTSSTLESDSGADSDSDSDVIVVDPPLAFPSKTRTRTLDRSTARSTQPRAGSGFSLSSSPLKLAQPTLAAFSLSASKRSRTTSSSASSSTTASAKSSGTLALNVSTTTTGGGQTRKRTAPSSSLPIGVPRPPTKKRARTSSDRSQRRQTTPTELLLQLEPSALNDSTIQRTSMATQWPMAEGFRRRRSQKPKEEEDLKEGQAVVVPSSGSDRSATPTQTRTTPRPNASGVDLPPPSGPTRLAANRVAAPKWRSTTPEMDPPLLPRVPCSIGLAVVPASRFKSGGARTAPREHAHLPLPPTPTPPTLPSLPVRPESPLPLVTKTASAVSRRKKRRREETTSLAPSQRRIRVDPPSWARSHQLLLAPPSTPPSRRKSKSSKGGHSRSPSLSSSPPPPPPPQQQPMTTATMALVSELRMTDFGSLDPQRRYGFESSLLFRIEHVSLGALTYQQGGRGKIVNTRIMGVGGVPDAKAQREEAVDPSWARTEDGTEWEEDVLRRLGAQLAALASPLSSSSSSSDASFVARIFGADLGRMKQVRLGRAGGLECYVVGRETPCRHVEMMGWIVDREYRERDNEHVYAVDDGTGIVSVHCAAPSSVAAGTTGGPRQPFLPPHDPSSSSTSSTVATLQQRQREAQRLAISRQFAPLEEEAERRSDRTVLPKGRLVRVVGKVEEARSLRDPGRRIVASLVELVDDVNAISKHLVAVSELHGGAYARRVDVRARLEVLEAAEEERKRRDRDERSSVGSCASTPASPDEKKNKKVPRIIQPPLPAQLPDADITLACFMRYIKVHCSRRCIRTVRDVDASWVRSSPSPSPSPSSSSSSNASEAHTTQVSIPFTLRELRDSYNLSIFATRLAQRKAQLELDKRLEKAKRVRTLGAFERTVGATARDGGTGSSAVEKGRAWIGGNPYLGAPNPLFGAGPSPVPPTASHDRPRRETSRERRERHRRESLDYFREAGPLHDDELDERVRTTWVSAIRKMREEGMIVEWDGGEADDGEGVATRPGDRTSRPNSPRTALRFQQAATRRGLDPRDELPDLPIHAAASAKPTKRECPAAASACPWGDVRLHFSSDDEDDEEADKPEVLDTPKAALPTGLLTRSVGACPWGDVKLEGDDDELPSSPIKKTSRAHETPRTPARPRKSSSPDEYELPPSAQVPSSCTPKRVRRSSPTQSDFSDTSFVTTGSLDDDAEVEPRFQLVIASGLCAPILRIVQDLYARNVSAASVSEEGVRKAMAADSRWEAVAWWSLEVNEALDRLCDDGSLQRHGQGYRPTSRW</sequence>
<feature type="compositionally biased region" description="Pro residues" evidence="1">
    <location>
        <begin position="402"/>
        <end position="411"/>
    </location>
</feature>
<name>A0A2S5BBU9_9BASI</name>
<keyword evidence="3" id="KW-1185">Reference proteome</keyword>
<feature type="compositionally biased region" description="Basic and acidic residues" evidence="1">
    <location>
        <begin position="201"/>
        <end position="210"/>
    </location>
</feature>
<feature type="compositionally biased region" description="Polar residues" evidence="1">
    <location>
        <begin position="174"/>
        <end position="186"/>
    </location>
</feature>
<feature type="compositionally biased region" description="Basic residues" evidence="1">
    <location>
        <begin position="382"/>
        <end position="393"/>
    </location>
</feature>
<feature type="compositionally biased region" description="Basic and acidic residues" evidence="1">
    <location>
        <begin position="942"/>
        <end position="961"/>
    </location>
</feature>
<feature type="region of interest" description="Disordered" evidence="1">
    <location>
        <begin position="741"/>
        <end position="780"/>
    </location>
</feature>
<dbReference type="STRING" id="741276.A0A2S5BBU9"/>
<dbReference type="OrthoDB" id="25571at2759"/>
<feature type="region of interest" description="Disordered" evidence="1">
    <location>
        <begin position="1"/>
        <end position="273"/>
    </location>
</feature>
<feature type="compositionally biased region" description="Polar residues" evidence="1">
    <location>
        <begin position="754"/>
        <end position="763"/>
    </location>
</feature>
<feature type="compositionally biased region" description="Polar residues" evidence="1">
    <location>
        <begin position="54"/>
        <end position="71"/>
    </location>
</feature>
<organism evidence="2 3">
    <name type="scientific">Rhodotorula taiwanensis</name>
    <dbReference type="NCBI Taxonomy" id="741276"/>
    <lineage>
        <taxon>Eukaryota</taxon>
        <taxon>Fungi</taxon>
        <taxon>Dikarya</taxon>
        <taxon>Basidiomycota</taxon>
        <taxon>Pucciniomycotina</taxon>
        <taxon>Microbotryomycetes</taxon>
        <taxon>Sporidiobolales</taxon>
        <taxon>Sporidiobolaceae</taxon>
        <taxon>Rhodotorula</taxon>
    </lineage>
</organism>
<dbReference type="EMBL" id="PJQD01000026">
    <property type="protein sequence ID" value="POY74237.1"/>
    <property type="molecule type" value="Genomic_DNA"/>
</dbReference>
<comment type="caution">
    <text evidence="2">The sequence shown here is derived from an EMBL/GenBank/DDBJ whole genome shotgun (WGS) entry which is preliminary data.</text>
</comment>
<feature type="region of interest" description="Disordered" evidence="1">
    <location>
        <begin position="293"/>
        <end position="414"/>
    </location>
</feature>
<gene>
    <name evidence="2" type="ORF">BMF94_2675</name>
</gene>
<feature type="region of interest" description="Disordered" evidence="1">
    <location>
        <begin position="1123"/>
        <end position="1198"/>
    </location>
</feature>
<reference evidence="2 3" key="1">
    <citation type="journal article" date="2018" name="Front. Microbiol.">
        <title>Prospects for Fungal Bioremediation of Acidic Radioactive Waste Sites: Characterization and Genome Sequence of Rhodotorula taiwanensis MD1149.</title>
        <authorList>
            <person name="Tkavc R."/>
            <person name="Matrosova V.Y."/>
            <person name="Grichenko O.E."/>
            <person name="Gostincar C."/>
            <person name="Volpe R.P."/>
            <person name="Klimenkova P."/>
            <person name="Gaidamakova E.K."/>
            <person name="Zhou C.E."/>
            <person name="Stewart B.J."/>
            <person name="Lyman M.G."/>
            <person name="Malfatti S.A."/>
            <person name="Rubinfeld B."/>
            <person name="Courtot M."/>
            <person name="Singh J."/>
            <person name="Dalgard C.L."/>
            <person name="Hamilton T."/>
            <person name="Frey K.G."/>
            <person name="Gunde-Cimerman N."/>
            <person name="Dugan L."/>
            <person name="Daly M.J."/>
        </authorList>
    </citation>
    <scope>NUCLEOTIDE SEQUENCE [LARGE SCALE GENOMIC DNA]</scope>
    <source>
        <strain evidence="2 3">MD1149</strain>
    </source>
</reference>
<feature type="compositionally biased region" description="Pro residues" evidence="1">
    <location>
        <begin position="307"/>
        <end position="318"/>
    </location>
</feature>
<feature type="compositionally biased region" description="Low complexity" evidence="1">
    <location>
        <begin position="158"/>
        <end position="171"/>
    </location>
</feature>